<dbReference type="Gene3D" id="3.30.530.20">
    <property type="match status" value="1"/>
</dbReference>
<dbReference type="InterPro" id="IPR010419">
    <property type="entry name" value="CO_DH_gsu"/>
</dbReference>
<keyword evidence="2" id="KW-1133">Transmembrane helix</keyword>
<organism evidence="3 4">
    <name type="scientific">Actinoallomurus iriomotensis</name>
    <dbReference type="NCBI Taxonomy" id="478107"/>
    <lineage>
        <taxon>Bacteria</taxon>
        <taxon>Bacillati</taxon>
        <taxon>Actinomycetota</taxon>
        <taxon>Actinomycetes</taxon>
        <taxon>Streptosporangiales</taxon>
        <taxon>Thermomonosporaceae</taxon>
        <taxon>Actinoallomurus</taxon>
    </lineage>
</organism>
<evidence type="ECO:0000256" key="1">
    <source>
        <dbReference type="SAM" id="MobiDB-lite"/>
    </source>
</evidence>
<evidence type="ECO:0008006" key="5">
    <source>
        <dbReference type="Google" id="ProtNLM"/>
    </source>
</evidence>
<dbReference type="PANTHER" id="PTHR38588">
    <property type="entry name" value="BLL0334 PROTEIN"/>
    <property type="match status" value="1"/>
</dbReference>
<evidence type="ECO:0000313" key="4">
    <source>
        <dbReference type="Proteomes" id="UP001165135"/>
    </source>
</evidence>
<gene>
    <name evidence="3" type="ORF">Airi01_049820</name>
</gene>
<name>A0A9W6VQH9_9ACTN</name>
<dbReference type="InterPro" id="IPR023393">
    <property type="entry name" value="START-like_dom_sf"/>
</dbReference>
<dbReference type="Proteomes" id="UP001165135">
    <property type="component" value="Unassembled WGS sequence"/>
</dbReference>
<feature type="region of interest" description="Disordered" evidence="1">
    <location>
        <begin position="148"/>
        <end position="202"/>
    </location>
</feature>
<proteinExistence type="predicted"/>
<keyword evidence="2" id="KW-0812">Transmembrane</keyword>
<accession>A0A9W6VQH9</accession>
<evidence type="ECO:0000313" key="3">
    <source>
        <dbReference type="EMBL" id="GLY76715.1"/>
    </source>
</evidence>
<dbReference type="RefSeq" id="WP_349497986.1">
    <property type="nucleotide sequence ID" value="NZ_BSTJ01000006.1"/>
</dbReference>
<dbReference type="AlphaFoldDB" id="A0A9W6VQH9"/>
<dbReference type="EMBL" id="BSTJ01000006">
    <property type="protein sequence ID" value="GLY76715.1"/>
    <property type="molecule type" value="Genomic_DNA"/>
</dbReference>
<comment type="caution">
    <text evidence="3">The sequence shown here is derived from an EMBL/GenBank/DDBJ whole genome shotgun (WGS) entry which is preliminary data.</text>
</comment>
<dbReference type="SUPFAM" id="SSF55961">
    <property type="entry name" value="Bet v1-like"/>
    <property type="match status" value="1"/>
</dbReference>
<dbReference type="PANTHER" id="PTHR38588:SF1">
    <property type="entry name" value="BLL0334 PROTEIN"/>
    <property type="match status" value="1"/>
</dbReference>
<keyword evidence="2" id="KW-0472">Membrane</keyword>
<evidence type="ECO:0000256" key="2">
    <source>
        <dbReference type="SAM" id="Phobius"/>
    </source>
</evidence>
<sequence>MELDHEFTVPVPVDQAWAVLLDIERIAPCMPGATLDSVDGDDFTGRLKVKLGAMTITYKGSARIAARDEDTHTVSIEGTGKEARGAGTASANVQAQLHGEGDSTRVTVHTKLNITGRPAQFGRNIMSEVGGKLVGRFADNLAEEITRPAEGAEAPEAAPAEPQAEPAPSGDGAPQPAEAAEPQAAPAETPPQPAAQRPVAARASNDEAINLLEFAGPSIAKRLAPVALALVGLVGLWRIVRRVRRK</sequence>
<feature type="compositionally biased region" description="Low complexity" evidence="1">
    <location>
        <begin position="148"/>
        <end position="187"/>
    </location>
</feature>
<reference evidence="3" key="1">
    <citation type="submission" date="2023-03" db="EMBL/GenBank/DDBJ databases">
        <title>Actinoallomurus iriomotensis NBRC 103681.</title>
        <authorList>
            <person name="Ichikawa N."/>
            <person name="Sato H."/>
            <person name="Tonouchi N."/>
        </authorList>
    </citation>
    <scope>NUCLEOTIDE SEQUENCE</scope>
    <source>
        <strain evidence="3">NBRC 103681</strain>
    </source>
</reference>
<dbReference type="CDD" id="cd07823">
    <property type="entry name" value="SRPBCC_5"/>
    <property type="match status" value="1"/>
</dbReference>
<protein>
    <recommendedName>
        <fullName evidence="5">Carbon monoxide dehydrogenase subunit G</fullName>
    </recommendedName>
</protein>
<dbReference type="Pfam" id="PF06240">
    <property type="entry name" value="COXG"/>
    <property type="match status" value="1"/>
</dbReference>
<feature type="transmembrane region" description="Helical" evidence="2">
    <location>
        <begin position="223"/>
        <end position="240"/>
    </location>
</feature>